<dbReference type="RefSeq" id="WP_204821928.1">
    <property type="nucleotide sequence ID" value="NZ_JANHOF010000017.1"/>
</dbReference>
<dbReference type="Proteomes" id="UP001589818">
    <property type="component" value="Unassembled WGS sequence"/>
</dbReference>
<protein>
    <submittedName>
        <fullName evidence="2">Uncharacterized protein</fullName>
    </submittedName>
</protein>
<comment type="caution">
    <text evidence="2">The sequence shown here is derived from an EMBL/GenBank/DDBJ whole genome shotgun (WGS) entry which is preliminary data.</text>
</comment>
<proteinExistence type="predicted"/>
<reference evidence="2 3" key="1">
    <citation type="submission" date="2024-09" db="EMBL/GenBank/DDBJ databases">
        <authorList>
            <person name="Sun Q."/>
            <person name="Mori K."/>
        </authorList>
    </citation>
    <scope>NUCLEOTIDE SEQUENCE [LARGE SCALE GENOMIC DNA]</scope>
    <source>
        <strain evidence="2 3">CCM 4839</strain>
    </source>
</reference>
<sequence>MMNKAIKGVMALSIMLASTGVAAAEPVQPAAAVANASPLANKKMTAATFNKKLAEQARTSSTLKKQQGYLLGQLKNNESGLTDQLVELLEAEDTVGYLNEERTLFFAGAMNMLSTRNDSVAAYLEEEEMDLLSSLAAGWISQSKQATKLKESYAKLGVTFKTYVNQKLYQEALNVRNEQIGLDKKLNTLYTAMVANQEEIHEVLYDVLNPRLYEDEWTDEDSSEDNNDDGYESVWDAVYGR</sequence>
<organism evidence="2 3">
    <name type="scientific">Paenibacillus mendelii</name>
    <dbReference type="NCBI Taxonomy" id="206163"/>
    <lineage>
        <taxon>Bacteria</taxon>
        <taxon>Bacillati</taxon>
        <taxon>Bacillota</taxon>
        <taxon>Bacilli</taxon>
        <taxon>Bacillales</taxon>
        <taxon>Paenibacillaceae</taxon>
        <taxon>Paenibacillus</taxon>
    </lineage>
</organism>
<dbReference type="EMBL" id="JBHLVF010000059">
    <property type="protein sequence ID" value="MFC0396398.1"/>
    <property type="molecule type" value="Genomic_DNA"/>
</dbReference>
<name>A0ABV6JKF4_9BACL</name>
<feature type="signal peptide" evidence="1">
    <location>
        <begin position="1"/>
        <end position="23"/>
    </location>
</feature>
<gene>
    <name evidence="2" type="ORF">ACFFJ8_34225</name>
</gene>
<keyword evidence="1" id="KW-0732">Signal</keyword>
<evidence type="ECO:0000313" key="3">
    <source>
        <dbReference type="Proteomes" id="UP001589818"/>
    </source>
</evidence>
<evidence type="ECO:0000313" key="2">
    <source>
        <dbReference type="EMBL" id="MFC0396398.1"/>
    </source>
</evidence>
<evidence type="ECO:0000256" key="1">
    <source>
        <dbReference type="SAM" id="SignalP"/>
    </source>
</evidence>
<feature type="chain" id="PRO_5046397966" evidence="1">
    <location>
        <begin position="24"/>
        <end position="241"/>
    </location>
</feature>
<keyword evidence="3" id="KW-1185">Reference proteome</keyword>
<accession>A0ABV6JKF4</accession>